<proteinExistence type="inferred from homology"/>
<keyword evidence="4 8" id="KW-0297">G-protein coupled receptor</keyword>
<dbReference type="Pfam" id="PF00001">
    <property type="entry name" value="7tm_1"/>
    <property type="match status" value="1"/>
</dbReference>
<comment type="similarity">
    <text evidence="8">Belongs to the G-protein coupled receptor 1 family.</text>
</comment>
<evidence type="ECO:0000313" key="12">
    <source>
        <dbReference type="Proteomes" id="UP001652642"/>
    </source>
</evidence>
<keyword evidence="5 9" id="KW-0472">Membrane</keyword>
<evidence type="ECO:0000256" key="6">
    <source>
        <dbReference type="ARBA" id="ARBA00023170"/>
    </source>
</evidence>
<accession>A0ABM5GCV0</accession>
<dbReference type="PROSITE" id="PS00237">
    <property type="entry name" value="G_PROTEIN_RECEP_F1_1"/>
    <property type="match status" value="1"/>
</dbReference>
<dbReference type="PANTHER" id="PTHR11334:SF69">
    <property type="entry name" value="G-PROTEIN COUPLED RECEPTORS FAMILY 1 PROFILE DOMAIN-CONTAINING PROTEIN"/>
    <property type="match status" value="1"/>
</dbReference>
<evidence type="ECO:0000256" key="10">
    <source>
        <dbReference type="SAM" id="SignalP"/>
    </source>
</evidence>
<dbReference type="Proteomes" id="UP001652642">
    <property type="component" value="Chromosome 4"/>
</dbReference>
<feature type="signal peptide" evidence="10">
    <location>
        <begin position="1"/>
        <end position="22"/>
    </location>
</feature>
<dbReference type="Gene3D" id="1.20.1070.10">
    <property type="entry name" value="Rhodopsin 7-helix transmembrane proteins"/>
    <property type="match status" value="1"/>
</dbReference>
<evidence type="ECO:0000256" key="9">
    <source>
        <dbReference type="SAM" id="Phobius"/>
    </source>
</evidence>
<evidence type="ECO:0000256" key="8">
    <source>
        <dbReference type="RuleBase" id="RU000688"/>
    </source>
</evidence>
<keyword evidence="3 9" id="KW-1133">Transmembrane helix</keyword>
<feature type="transmembrane region" description="Helical" evidence="9">
    <location>
        <begin position="405"/>
        <end position="427"/>
    </location>
</feature>
<evidence type="ECO:0000259" key="11">
    <source>
        <dbReference type="PROSITE" id="PS50262"/>
    </source>
</evidence>
<evidence type="ECO:0000256" key="2">
    <source>
        <dbReference type="ARBA" id="ARBA00022692"/>
    </source>
</evidence>
<evidence type="ECO:0000313" key="14">
    <source>
        <dbReference type="RefSeq" id="XP_072855477.1"/>
    </source>
</evidence>
<feature type="transmembrane region" description="Helical" evidence="9">
    <location>
        <begin position="256"/>
        <end position="278"/>
    </location>
</feature>
<dbReference type="PRINTS" id="PR00237">
    <property type="entry name" value="GPCRRHODOPSN"/>
</dbReference>
<dbReference type="PRINTS" id="PR02108">
    <property type="entry name" value="MRGPCRFAMILY"/>
</dbReference>
<dbReference type="SUPFAM" id="SSF81321">
    <property type="entry name" value="Family A G protein-coupled receptor-like"/>
    <property type="match status" value="1"/>
</dbReference>
<feature type="chain" id="PRO_5045028235" evidence="10">
    <location>
        <begin position="23"/>
        <end position="466"/>
    </location>
</feature>
<evidence type="ECO:0000256" key="5">
    <source>
        <dbReference type="ARBA" id="ARBA00023136"/>
    </source>
</evidence>
<dbReference type="InterPro" id="IPR026234">
    <property type="entry name" value="MRGPCRFAMILY"/>
</dbReference>
<gene>
    <name evidence="13 14" type="primary">LOC140707008</name>
</gene>
<dbReference type="PROSITE" id="PS50262">
    <property type="entry name" value="G_PROTEIN_RECEP_F1_2"/>
    <property type="match status" value="1"/>
</dbReference>
<organism evidence="12 13">
    <name type="scientific">Pogona vitticeps</name>
    <name type="common">central bearded dragon</name>
    <dbReference type="NCBI Taxonomy" id="103695"/>
    <lineage>
        <taxon>Eukaryota</taxon>
        <taxon>Metazoa</taxon>
        <taxon>Chordata</taxon>
        <taxon>Craniata</taxon>
        <taxon>Vertebrata</taxon>
        <taxon>Euteleostomi</taxon>
        <taxon>Lepidosauria</taxon>
        <taxon>Squamata</taxon>
        <taxon>Bifurcata</taxon>
        <taxon>Unidentata</taxon>
        <taxon>Episquamata</taxon>
        <taxon>Toxicofera</taxon>
        <taxon>Iguania</taxon>
        <taxon>Acrodonta</taxon>
        <taxon>Agamidae</taxon>
        <taxon>Amphibolurinae</taxon>
        <taxon>Pogona</taxon>
    </lineage>
</organism>
<evidence type="ECO:0000256" key="4">
    <source>
        <dbReference type="ARBA" id="ARBA00023040"/>
    </source>
</evidence>
<evidence type="ECO:0000256" key="1">
    <source>
        <dbReference type="ARBA" id="ARBA00004141"/>
    </source>
</evidence>
<evidence type="ECO:0000256" key="3">
    <source>
        <dbReference type="ARBA" id="ARBA00022989"/>
    </source>
</evidence>
<dbReference type="GeneID" id="140707008"/>
<feature type="transmembrane region" description="Helical" evidence="9">
    <location>
        <begin position="334"/>
        <end position="359"/>
    </location>
</feature>
<dbReference type="RefSeq" id="XP_072855477.1">
    <property type="nucleotide sequence ID" value="XM_072999376.1"/>
</dbReference>
<reference evidence="13 14" key="1">
    <citation type="submission" date="2025-05" db="UniProtKB">
        <authorList>
            <consortium name="RefSeq"/>
        </authorList>
    </citation>
    <scope>IDENTIFICATION</scope>
</reference>
<keyword evidence="2 8" id="KW-0812">Transmembrane</keyword>
<feature type="transmembrane region" description="Helical" evidence="9">
    <location>
        <begin position="371"/>
        <end position="393"/>
    </location>
</feature>
<protein>
    <submittedName>
        <fullName evidence="13 14">Proto-oncogene Mas-like</fullName>
    </submittedName>
</protein>
<keyword evidence="7 8" id="KW-0807">Transducer</keyword>
<feature type="transmembrane region" description="Helical" evidence="9">
    <location>
        <begin position="299"/>
        <end position="322"/>
    </location>
</feature>
<keyword evidence="12" id="KW-1185">Reference proteome</keyword>
<evidence type="ECO:0000256" key="7">
    <source>
        <dbReference type="ARBA" id="ARBA00023224"/>
    </source>
</evidence>
<dbReference type="PANTHER" id="PTHR11334">
    <property type="entry name" value="MAS-RELATED G-PROTEIN COUPLED RECEPTOR"/>
    <property type="match status" value="1"/>
</dbReference>
<sequence>MESPLCLPRSVVTCCIFLLCSGKPTLQLSFLNKTHTDMDITRALEAEASQGTSMEAADREEPLWTVKVPWLIEQEPETVDSGEAPENLEVLNGGDHFLLVTVEDIQKNFTEREHNFIDTDAYRFTEVWKKLADIIKTEPRIVPVYITSVNSSNRSLAYPNTNGSIGIGHPANITNDFDTLSQNIINSFIFIVCLGGLVGNGVVIWFLGFHIKRNPFTTYILNLSIADFAVLICLLSTATFTIGIGHYRTMDSFSHLFLICFELFFFTYSASQFLLAVISIDRCVAVLFPLWHRCHRPRALSAIVCALIWILSFLLSAVHFTLLQTGSLGGSSLIYQLIVNVFLCTPLMLISTLTLCGRFCCRTKQRQQGKLMTAILLALLAFLILSLPLNVTYVVHSFSAPQPKLLVLGLACSSLNSSVNPLIYFFIGGRQKKSLLRVCLKVALQTVFKDEEDSLEEKHTKMESLL</sequence>
<evidence type="ECO:0000313" key="13">
    <source>
        <dbReference type="RefSeq" id="XP_072855476.1"/>
    </source>
</evidence>
<feature type="domain" description="G-protein coupled receptors family 1 profile" evidence="11">
    <location>
        <begin position="199"/>
        <end position="424"/>
    </location>
</feature>
<dbReference type="RefSeq" id="XP_072855476.1">
    <property type="nucleotide sequence ID" value="XM_072999375.1"/>
</dbReference>
<dbReference type="InterPro" id="IPR000276">
    <property type="entry name" value="GPCR_Rhodpsn"/>
</dbReference>
<feature type="transmembrane region" description="Helical" evidence="9">
    <location>
        <begin position="219"/>
        <end position="244"/>
    </location>
</feature>
<comment type="subcellular location">
    <subcellularLocation>
        <location evidence="1">Membrane</location>
        <topology evidence="1">Multi-pass membrane protein</topology>
    </subcellularLocation>
</comment>
<feature type="transmembrane region" description="Helical" evidence="9">
    <location>
        <begin position="184"/>
        <end position="207"/>
    </location>
</feature>
<keyword evidence="6 8" id="KW-0675">Receptor</keyword>
<name>A0ABM5GCV0_9SAUR</name>
<keyword evidence="10" id="KW-0732">Signal</keyword>
<dbReference type="InterPro" id="IPR017452">
    <property type="entry name" value="GPCR_Rhodpsn_7TM"/>
</dbReference>